<organism evidence="3 4">
    <name type="scientific">Demequina lignilytica</name>
    <dbReference type="NCBI Taxonomy" id="3051663"/>
    <lineage>
        <taxon>Bacteria</taxon>
        <taxon>Bacillati</taxon>
        <taxon>Actinomycetota</taxon>
        <taxon>Actinomycetes</taxon>
        <taxon>Micrococcales</taxon>
        <taxon>Demequinaceae</taxon>
        <taxon>Demequina</taxon>
    </lineage>
</organism>
<dbReference type="InterPro" id="IPR010621">
    <property type="entry name" value="DUF1214"/>
</dbReference>
<sequence length="437" mass="46823">MSAMDRDLARIAVEGFQYFYPLVLMDVTRRVATSLPAGIRHGFAPPDTFAHARAFPPGDFREVVRPNFDTLYSTAWLDLRDGPQVVSIAAPIERYFMLPLLDLWSDVFAVIGSRTTGGAPADYAIVPPGWPGEVPDGMVRIDAPTAWVWVLGRTRTDGIADYPRVHAIQDGLAIRPLRGATAGGVAPGDDPGVRTSPMDHVAAMTGEEFFRIAADLLADNPPHLTDQPMVARLRALGIVPGRPFDAGAASPEAREAISAAPQAGLAAMAAAVTGLAQASNGWSIRRSGIGVYGTDYLFRAMIAMIGLGANLAEDAVYPMLLVDEAGTPPVGEVDHVLHFDSSELPPADAFWSVTMYDGTGFPVPNALERYALGDRDPLTYGADGSLDIWIGRESPGPERDSNWLPAPAGPLGLTLRLYGPRPEVLDGRWSPPLLRRA</sequence>
<dbReference type="SUPFAM" id="SSF160935">
    <property type="entry name" value="VPA0735-like"/>
    <property type="match status" value="1"/>
</dbReference>
<reference evidence="3" key="1">
    <citation type="submission" date="2023-06" db="EMBL/GenBank/DDBJ databases">
        <title>Sysu t00039.</title>
        <authorList>
            <person name="Gao L."/>
            <person name="Fang B.-Z."/>
            <person name="Li W.-J."/>
        </authorList>
    </citation>
    <scope>NUCLEOTIDE SEQUENCE</scope>
    <source>
        <strain evidence="3">SYSU T00039</strain>
    </source>
</reference>
<name>A0AAW7M6U7_9MICO</name>
<accession>A0AAW7M6U7</accession>
<dbReference type="Gene3D" id="2.60.120.600">
    <property type="entry name" value="Domain of unknown function DUF1214, C-terminal domain"/>
    <property type="match status" value="1"/>
</dbReference>
<evidence type="ECO:0000259" key="1">
    <source>
        <dbReference type="Pfam" id="PF06742"/>
    </source>
</evidence>
<dbReference type="Pfam" id="PF06742">
    <property type="entry name" value="DUF1214"/>
    <property type="match status" value="1"/>
</dbReference>
<dbReference type="PANTHER" id="PTHR36509">
    <property type="entry name" value="BLL3101 PROTEIN"/>
    <property type="match status" value="1"/>
</dbReference>
<evidence type="ECO:0000313" key="3">
    <source>
        <dbReference type="EMBL" id="MDN4486963.1"/>
    </source>
</evidence>
<dbReference type="InterPro" id="IPR037049">
    <property type="entry name" value="DUF1214_C_sf"/>
</dbReference>
<evidence type="ECO:0000259" key="2">
    <source>
        <dbReference type="Pfam" id="PF06863"/>
    </source>
</evidence>
<feature type="domain" description="DUF1254" evidence="2">
    <location>
        <begin position="47"/>
        <end position="176"/>
    </location>
</feature>
<dbReference type="EMBL" id="JAUHPX010000001">
    <property type="protein sequence ID" value="MDN4486963.1"/>
    <property type="molecule type" value="Genomic_DNA"/>
</dbReference>
<protein>
    <submittedName>
        <fullName evidence="3">DUF1254 domain-containing protein</fullName>
    </submittedName>
</protein>
<dbReference type="Proteomes" id="UP001172737">
    <property type="component" value="Unassembled WGS sequence"/>
</dbReference>
<proteinExistence type="predicted"/>
<dbReference type="AlphaFoldDB" id="A0AAW7M6U7"/>
<feature type="domain" description="DUF1214" evidence="1">
    <location>
        <begin position="315"/>
        <end position="421"/>
    </location>
</feature>
<dbReference type="InterPro" id="IPR010679">
    <property type="entry name" value="DUF1254"/>
</dbReference>
<dbReference type="PANTHER" id="PTHR36509:SF2">
    <property type="entry name" value="BLL3101 PROTEIN"/>
    <property type="match status" value="1"/>
</dbReference>
<gene>
    <name evidence="3" type="ORF">QQX10_02150</name>
</gene>
<dbReference type="Gene3D" id="2.60.40.1610">
    <property type="entry name" value="Domain of unknown function DUF1254"/>
    <property type="match status" value="1"/>
</dbReference>
<comment type="caution">
    <text evidence="3">The sequence shown here is derived from an EMBL/GenBank/DDBJ whole genome shotgun (WGS) entry which is preliminary data.</text>
</comment>
<keyword evidence="4" id="KW-1185">Reference proteome</keyword>
<dbReference type="Pfam" id="PF06863">
    <property type="entry name" value="DUF1254"/>
    <property type="match status" value="1"/>
</dbReference>
<evidence type="ECO:0000313" key="4">
    <source>
        <dbReference type="Proteomes" id="UP001172737"/>
    </source>
</evidence>
<dbReference type="RefSeq" id="WP_301120450.1">
    <property type="nucleotide sequence ID" value="NZ_JAUHPX010000001.1"/>
</dbReference>
<dbReference type="InterPro" id="IPR037050">
    <property type="entry name" value="DUF1254_sf"/>
</dbReference>